<dbReference type="InterPro" id="IPR000719">
    <property type="entry name" value="Prot_kinase_dom"/>
</dbReference>
<organism evidence="14 15">
    <name type="scientific">Ciona intestinalis</name>
    <name type="common">Transparent sea squirt</name>
    <name type="synonym">Ascidia intestinalis</name>
    <dbReference type="NCBI Taxonomy" id="7719"/>
    <lineage>
        <taxon>Eukaryota</taxon>
        <taxon>Metazoa</taxon>
        <taxon>Chordata</taxon>
        <taxon>Tunicata</taxon>
        <taxon>Ascidiacea</taxon>
        <taxon>Phlebobranchia</taxon>
        <taxon>Cionidae</taxon>
        <taxon>Ciona</taxon>
    </lineage>
</organism>
<dbReference type="SUPFAM" id="SSF56112">
    <property type="entry name" value="Protein kinase-like (PK-like)"/>
    <property type="match status" value="1"/>
</dbReference>
<dbReference type="InterPro" id="IPR017348">
    <property type="entry name" value="PIM1/2/3"/>
</dbReference>
<keyword evidence="4 11" id="KW-0547">Nucleotide-binding</keyword>
<dbReference type="PIRSF" id="PIRSF037993">
    <property type="entry name" value="STPK_Pim-1"/>
    <property type="match status" value="1"/>
</dbReference>
<feature type="binding site" evidence="10">
    <location>
        <begin position="43"/>
        <end position="51"/>
    </location>
    <ligand>
        <name>ATP</name>
        <dbReference type="ChEBI" id="CHEBI:30616"/>
    </ligand>
</feature>
<evidence type="ECO:0000313" key="15">
    <source>
        <dbReference type="Proteomes" id="UP000008144"/>
    </source>
</evidence>
<evidence type="ECO:0000313" key="14">
    <source>
        <dbReference type="Ensembl" id="ENSCINP00000008251.3"/>
    </source>
</evidence>
<dbReference type="GO" id="GO:0004674">
    <property type="term" value="F:protein serine/threonine kinase activity"/>
    <property type="evidence" value="ECO:0000318"/>
    <property type="project" value="GO_Central"/>
</dbReference>
<dbReference type="SMART" id="SM00220">
    <property type="entry name" value="S_TKc"/>
    <property type="match status" value="1"/>
</dbReference>
<evidence type="ECO:0000256" key="4">
    <source>
        <dbReference type="ARBA" id="ARBA00022741"/>
    </source>
</evidence>
<keyword evidence="2 12" id="KW-0723">Serine/threonine-protein kinase</keyword>
<reference evidence="14" key="2">
    <citation type="journal article" date="2008" name="Genome Biol.">
        <title>Improved genome assembly and evidence-based global gene model set for the chordate Ciona intestinalis: new insight into intron and operon populations.</title>
        <authorList>
            <person name="Satou Y."/>
            <person name="Mineta K."/>
            <person name="Ogasawara M."/>
            <person name="Sasakura Y."/>
            <person name="Shoguchi E."/>
            <person name="Ueno K."/>
            <person name="Yamada L."/>
            <person name="Matsumoto J."/>
            <person name="Wasserscheid J."/>
            <person name="Dewar K."/>
            <person name="Wiley G.B."/>
            <person name="Macmil S.L."/>
            <person name="Roe B.A."/>
            <person name="Zeller R.W."/>
            <person name="Hastings K.E."/>
            <person name="Lemaire P."/>
            <person name="Lindquist E."/>
            <person name="Endo T."/>
            <person name="Hotta K."/>
            <person name="Inaba K."/>
        </authorList>
    </citation>
    <scope>NUCLEOTIDE SEQUENCE [LARGE SCALE GENOMIC DNA]</scope>
    <source>
        <strain evidence="14">wild type</strain>
    </source>
</reference>
<dbReference type="InParanoid" id="F6VXQ6"/>
<keyword evidence="6 10" id="KW-0067">ATP-binding</keyword>
<dbReference type="EC" id="2.7.11.1" evidence="1"/>
<dbReference type="InterPro" id="IPR017441">
    <property type="entry name" value="Protein_kinase_ATP_BS"/>
</dbReference>
<dbReference type="GeneTree" id="ENSGT00940000171287"/>
<keyword evidence="3" id="KW-0808">Transferase</keyword>
<keyword evidence="15" id="KW-1185">Reference proteome</keyword>
<evidence type="ECO:0000256" key="3">
    <source>
        <dbReference type="ARBA" id="ARBA00022679"/>
    </source>
</evidence>
<dbReference type="PROSITE" id="PS50011">
    <property type="entry name" value="PROTEIN_KINASE_DOM"/>
    <property type="match status" value="1"/>
</dbReference>
<dbReference type="GO" id="GO:0005524">
    <property type="term" value="F:ATP binding"/>
    <property type="evidence" value="ECO:0007669"/>
    <property type="project" value="UniProtKB-UniRule"/>
</dbReference>
<feature type="domain" description="Protein kinase" evidence="13">
    <location>
        <begin position="37"/>
        <end position="272"/>
    </location>
</feature>
<evidence type="ECO:0000256" key="8">
    <source>
        <dbReference type="ARBA" id="ARBA00048679"/>
    </source>
</evidence>
<evidence type="ECO:0000259" key="13">
    <source>
        <dbReference type="PROSITE" id="PS50011"/>
    </source>
</evidence>
<feature type="active site" description="Proton acceptor" evidence="9">
    <location>
        <position position="160"/>
    </location>
</feature>
<evidence type="ECO:0000256" key="1">
    <source>
        <dbReference type="ARBA" id="ARBA00012513"/>
    </source>
</evidence>
<dbReference type="InterPro" id="IPR011009">
    <property type="entry name" value="Kinase-like_dom_sf"/>
</dbReference>
<protein>
    <recommendedName>
        <fullName evidence="1">non-specific serine/threonine protein kinase</fullName>
        <ecNumber evidence="1">2.7.11.1</ecNumber>
    </recommendedName>
</protein>
<dbReference type="FunFam" id="3.30.200.20:FF:000042">
    <property type="entry name" value="Aurora kinase A"/>
    <property type="match status" value="1"/>
</dbReference>
<comment type="similarity">
    <text evidence="12">Belongs to the protein kinase superfamily.</text>
</comment>
<feature type="binding site" evidence="10">
    <location>
        <position position="115"/>
    </location>
    <ligand>
        <name>ATP</name>
        <dbReference type="ChEBI" id="CHEBI:30616"/>
    </ligand>
</feature>
<reference evidence="14" key="4">
    <citation type="submission" date="2025-09" db="UniProtKB">
        <authorList>
            <consortium name="Ensembl"/>
        </authorList>
    </citation>
    <scope>IDENTIFICATION</scope>
</reference>
<evidence type="ECO:0000256" key="12">
    <source>
        <dbReference type="RuleBase" id="RU000304"/>
    </source>
</evidence>
<dbReference type="PANTHER" id="PTHR24346">
    <property type="entry name" value="MAP/MICROTUBULE AFFINITY-REGULATING KINASE"/>
    <property type="match status" value="1"/>
</dbReference>
<dbReference type="PANTHER" id="PTHR24346:SF93">
    <property type="entry name" value="NUAK FAMILY SNF1-LIKE KINASE 1"/>
    <property type="match status" value="1"/>
</dbReference>
<proteinExistence type="inferred from homology"/>
<dbReference type="Ensembl" id="ENSCINT00000008251.3">
    <property type="protein sequence ID" value="ENSCINP00000008251.3"/>
    <property type="gene ID" value="ENSCING00000004009.3"/>
</dbReference>
<name>F6VXQ6_CIOIN</name>
<feature type="binding site" evidence="11">
    <location>
        <position position="70"/>
    </location>
    <ligand>
        <name>ATP</name>
        <dbReference type="ChEBI" id="CHEBI:30616"/>
    </ligand>
</feature>
<dbReference type="HOGENOM" id="CLU_000288_63_0_1"/>
<sequence>MISSDQCNNTNVNPVATQNVYISPVRHTHRHNVKSRYEFHHNLGKGTYGKVKLARHRDTGNLVAVKTIKKDKVKDRVDMKHIRREMEIMSSIQHDHIIQIYEVFENQDKIVIVMEYAAGGELYDYLANKSGICDKEARSFFRQIISAVRYCHKMGIVHRDLKLENILLDQDHTIKIADFGLANKFKSDELLQTFCGSPLYASPEIVNGVPYVGPEVDSWSLGVLLYTLVYGTMPFDGRNYQILTKQITSGEYGKQSKLSEAHSLIAWMLTVD</sequence>
<keyword evidence="5" id="KW-0418">Kinase</keyword>
<dbReference type="EMBL" id="EAAA01000240">
    <property type="status" value="NOT_ANNOTATED_CDS"/>
    <property type="molecule type" value="Genomic_DNA"/>
</dbReference>
<evidence type="ECO:0000256" key="11">
    <source>
        <dbReference type="PROSITE-ProRule" id="PRU10141"/>
    </source>
</evidence>
<dbReference type="Gene3D" id="1.10.510.10">
    <property type="entry name" value="Transferase(Phosphotransferase) domain 1"/>
    <property type="match status" value="1"/>
</dbReference>
<dbReference type="PROSITE" id="PS00108">
    <property type="entry name" value="PROTEIN_KINASE_ST"/>
    <property type="match status" value="1"/>
</dbReference>
<reference evidence="14" key="3">
    <citation type="submission" date="2025-08" db="UniProtKB">
        <authorList>
            <consortium name="Ensembl"/>
        </authorList>
    </citation>
    <scope>IDENTIFICATION</scope>
</reference>
<feature type="binding site" evidence="10">
    <location>
        <position position="66"/>
    </location>
    <ligand>
        <name>ATP</name>
        <dbReference type="ChEBI" id="CHEBI:30616"/>
    </ligand>
</feature>
<reference evidence="15" key="1">
    <citation type="journal article" date="2002" name="Science">
        <title>The draft genome of Ciona intestinalis: insights into chordate and vertebrate origins.</title>
        <authorList>
            <person name="Dehal P."/>
            <person name="Satou Y."/>
            <person name="Campbell R.K."/>
            <person name="Chapman J."/>
            <person name="Degnan B."/>
            <person name="De Tomaso A."/>
            <person name="Davidson B."/>
            <person name="Di Gregorio A."/>
            <person name="Gelpke M."/>
            <person name="Goodstein D.M."/>
            <person name="Harafuji N."/>
            <person name="Hastings K.E."/>
            <person name="Ho I."/>
            <person name="Hotta K."/>
            <person name="Huang W."/>
            <person name="Kawashima T."/>
            <person name="Lemaire P."/>
            <person name="Martinez D."/>
            <person name="Meinertzhagen I.A."/>
            <person name="Necula S."/>
            <person name="Nonaka M."/>
            <person name="Putnam N."/>
            <person name="Rash S."/>
            <person name="Saiga H."/>
            <person name="Satake M."/>
            <person name="Terry A."/>
            <person name="Yamada L."/>
            <person name="Wang H.G."/>
            <person name="Awazu S."/>
            <person name="Azumi K."/>
            <person name="Boore J."/>
            <person name="Branno M."/>
            <person name="Chin-Bow S."/>
            <person name="DeSantis R."/>
            <person name="Doyle S."/>
            <person name="Francino P."/>
            <person name="Keys D.N."/>
            <person name="Haga S."/>
            <person name="Hayashi H."/>
            <person name="Hino K."/>
            <person name="Imai K.S."/>
            <person name="Inaba K."/>
            <person name="Kano S."/>
            <person name="Kobayashi K."/>
            <person name="Kobayashi M."/>
            <person name="Lee B.I."/>
            <person name="Makabe K.W."/>
            <person name="Manohar C."/>
            <person name="Matassi G."/>
            <person name="Medina M."/>
            <person name="Mochizuki Y."/>
            <person name="Mount S."/>
            <person name="Morishita T."/>
            <person name="Miura S."/>
            <person name="Nakayama A."/>
            <person name="Nishizaka S."/>
            <person name="Nomoto H."/>
            <person name="Ohta F."/>
            <person name="Oishi K."/>
            <person name="Rigoutsos I."/>
            <person name="Sano M."/>
            <person name="Sasaki A."/>
            <person name="Sasakura Y."/>
            <person name="Shoguchi E."/>
            <person name="Shin-i T."/>
            <person name="Spagnuolo A."/>
            <person name="Stainier D."/>
            <person name="Suzuki M.M."/>
            <person name="Tassy O."/>
            <person name="Takatori N."/>
            <person name="Tokuoka M."/>
            <person name="Yagi K."/>
            <person name="Yoshizaki F."/>
            <person name="Wada S."/>
            <person name="Zhang C."/>
            <person name="Hyatt P.D."/>
            <person name="Larimer F."/>
            <person name="Detter C."/>
            <person name="Doggett N."/>
            <person name="Glavina T."/>
            <person name="Hawkins T."/>
            <person name="Richardson P."/>
            <person name="Lucas S."/>
            <person name="Kohara Y."/>
            <person name="Levine M."/>
            <person name="Satoh N."/>
            <person name="Rokhsar D.S."/>
        </authorList>
    </citation>
    <scope>NUCLEOTIDE SEQUENCE [LARGE SCALE GENOMIC DNA]</scope>
</reference>
<evidence type="ECO:0000256" key="10">
    <source>
        <dbReference type="PIRSR" id="PIRSR037993-2"/>
    </source>
</evidence>
<dbReference type="GO" id="GO:0043066">
    <property type="term" value="P:negative regulation of apoptotic process"/>
    <property type="evidence" value="ECO:0007669"/>
    <property type="project" value="InterPro"/>
</dbReference>
<evidence type="ECO:0000256" key="9">
    <source>
        <dbReference type="PIRSR" id="PIRSR037993-1"/>
    </source>
</evidence>
<dbReference type="STRING" id="7719.ENSCINP00000008251"/>
<dbReference type="AlphaFoldDB" id="F6VXQ6"/>
<dbReference type="Pfam" id="PF00069">
    <property type="entry name" value="Pkinase"/>
    <property type="match status" value="1"/>
</dbReference>
<accession>F6VXQ6</accession>
<evidence type="ECO:0000256" key="7">
    <source>
        <dbReference type="ARBA" id="ARBA00047899"/>
    </source>
</evidence>
<evidence type="ECO:0000256" key="5">
    <source>
        <dbReference type="ARBA" id="ARBA00022777"/>
    </source>
</evidence>
<dbReference type="FunFam" id="1.10.510.10:FF:001698">
    <property type="entry name" value="NUAK family, SNF1-like kinase, 1b"/>
    <property type="match status" value="1"/>
</dbReference>
<dbReference type="InterPro" id="IPR008271">
    <property type="entry name" value="Ser/Thr_kinase_AS"/>
</dbReference>
<dbReference type="PROSITE" id="PS00107">
    <property type="entry name" value="PROTEIN_KINASE_ATP"/>
    <property type="match status" value="1"/>
</dbReference>
<dbReference type="OMA" id="VFCRSEY"/>
<dbReference type="Proteomes" id="UP000008144">
    <property type="component" value="Chromosome 1"/>
</dbReference>
<evidence type="ECO:0000256" key="6">
    <source>
        <dbReference type="ARBA" id="ARBA00022840"/>
    </source>
</evidence>
<comment type="catalytic activity">
    <reaction evidence="7">
        <text>L-threonyl-[protein] + ATP = O-phospho-L-threonyl-[protein] + ADP + H(+)</text>
        <dbReference type="Rhea" id="RHEA:46608"/>
        <dbReference type="Rhea" id="RHEA-COMP:11060"/>
        <dbReference type="Rhea" id="RHEA-COMP:11605"/>
        <dbReference type="ChEBI" id="CHEBI:15378"/>
        <dbReference type="ChEBI" id="CHEBI:30013"/>
        <dbReference type="ChEBI" id="CHEBI:30616"/>
        <dbReference type="ChEBI" id="CHEBI:61977"/>
        <dbReference type="ChEBI" id="CHEBI:456216"/>
        <dbReference type="EC" id="2.7.11.1"/>
    </reaction>
</comment>
<evidence type="ECO:0000256" key="2">
    <source>
        <dbReference type="ARBA" id="ARBA00022527"/>
    </source>
</evidence>
<comment type="catalytic activity">
    <reaction evidence="8">
        <text>L-seryl-[protein] + ATP = O-phospho-L-seryl-[protein] + ADP + H(+)</text>
        <dbReference type="Rhea" id="RHEA:17989"/>
        <dbReference type="Rhea" id="RHEA-COMP:9863"/>
        <dbReference type="Rhea" id="RHEA-COMP:11604"/>
        <dbReference type="ChEBI" id="CHEBI:15378"/>
        <dbReference type="ChEBI" id="CHEBI:29999"/>
        <dbReference type="ChEBI" id="CHEBI:30616"/>
        <dbReference type="ChEBI" id="CHEBI:83421"/>
        <dbReference type="ChEBI" id="CHEBI:456216"/>
        <dbReference type="EC" id="2.7.11.1"/>
    </reaction>
</comment>